<protein>
    <submittedName>
        <fullName evidence="3">DUF3592 domain-containing protein</fullName>
    </submittedName>
</protein>
<evidence type="ECO:0000313" key="3">
    <source>
        <dbReference type="EMBL" id="MBF4161416.1"/>
    </source>
</evidence>
<evidence type="ECO:0000259" key="2">
    <source>
        <dbReference type="Pfam" id="PF12158"/>
    </source>
</evidence>
<keyword evidence="4" id="KW-1185">Reference proteome</keyword>
<comment type="caution">
    <text evidence="3">The sequence shown here is derived from an EMBL/GenBank/DDBJ whole genome shotgun (WGS) entry which is preliminary data.</text>
</comment>
<feature type="domain" description="DUF3592" evidence="2">
    <location>
        <begin position="41"/>
        <end position="118"/>
    </location>
</feature>
<keyword evidence="1" id="KW-1133">Transmembrane helix</keyword>
<sequence>MPTPVLIVPGFIGAVFVLVGSTILYRAITSVSRARSWTPIQGEVVSLAQERRTSSSSHDDHHHTDVRYVMIAHYTYRDPRTGQQVDDRTEVPDRFVGGPGSPIGLVYDPKDPTRSQLAEVSAGASAFVGVVGLFFAAVGVVIVVAVIAAVTGHGPMADFFGTDDGGGGDFPGRFDRSP</sequence>
<reference evidence="3" key="1">
    <citation type="submission" date="2020-11" db="EMBL/GenBank/DDBJ databases">
        <title>Nocardioides sp. CBS4Y-1, whole genome shotgun sequence.</title>
        <authorList>
            <person name="Tuo L."/>
        </authorList>
    </citation>
    <scope>NUCLEOTIDE SEQUENCE</scope>
    <source>
        <strain evidence="3">CBS4Y-1</strain>
    </source>
</reference>
<keyword evidence="1" id="KW-0812">Transmembrane</keyword>
<dbReference type="AlphaFoldDB" id="A0A930V041"/>
<gene>
    <name evidence="3" type="ORF">ISG29_06900</name>
</gene>
<evidence type="ECO:0000256" key="1">
    <source>
        <dbReference type="SAM" id="Phobius"/>
    </source>
</evidence>
<dbReference type="RefSeq" id="WP_194502629.1">
    <property type="nucleotide sequence ID" value="NZ_JADIVZ010000002.1"/>
</dbReference>
<dbReference type="InterPro" id="IPR021994">
    <property type="entry name" value="DUF3592"/>
</dbReference>
<evidence type="ECO:0000313" key="4">
    <source>
        <dbReference type="Proteomes" id="UP000656804"/>
    </source>
</evidence>
<dbReference type="Pfam" id="PF12158">
    <property type="entry name" value="DUF3592"/>
    <property type="match status" value="1"/>
</dbReference>
<accession>A0A930V041</accession>
<proteinExistence type="predicted"/>
<feature type="transmembrane region" description="Helical" evidence="1">
    <location>
        <begin position="124"/>
        <end position="150"/>
    </location>
</feature>
<keyword evidence="1" id="KW-0472">Membrane</keyword>
<dbReference type="Proteomes" id="UP000656804">
    <property type="component" value="Unassembled WGS sequence"/>
</dbReference>
<organism evidence="3 4">
    <name type="scientific">Nocardioides acrostichi</name>
    <dbReference type="NCBI Taxonomy" id="2784339"/>
    <lineage>
        <taxon>Bacteria</taxon>
        <taxon>Bacillati</taxon>
        <taxon>Actinomycetota</taxon>
        <taxon>Actinomycetes</taxon>
        <taxon>Propionibacteriales</taxon>
        <taxon>Nocardioidaceae</taxon>
        <taxon>Nocardioides</taxon>
    </lineage>
</organism>
<name>A0A930V041_9ACTN</name>
<feature type="transmembrane region" description="Helical" evidence="1">
    <location>
        <begin position="6"/>
        <end position="25"/>
    </location>
</feature>
<dbReference type="EMBL" id="JADIVZ010000002">
    <property type="protein sequence ID" value="MBF4161416.1"/>
    <property type="molecule type" value="Genomic_DNA"/>
</dbReference>